<feature type="region of interest" description="Disordered" evidence="5">
    <location>
        <begin position="258"/>
        <end position="283"/>
    </location>
</feature>
<keyword evidence="2 4" id="KW-0863">Zinc-finger</keyword>
<dbReference type="GO" id="GO:0006355">
    <property type="term" value="P:regulation of DNA-templated transcription"/>
    <property type="evidence" value="ECO:0007669"/>
    <property type="project" value="InterPro"/>
</dbReference>
<gene>
    <name evidence="7" type="primary">PARPA_02706.1 scaffold 5218</name>
</gene>
<sequence length="283" mass="31931">MIQSLAKDIALKEFKNPNIGSSSTTSAVEVSCTRYFYANSKIELFVSRKACDFQRILIPYGNILFEAIQVSPILVNNTTPSSTFGSQPAGMYMNSFAFFFNVKKVLKSDNEKEEANRELALTFQHEYAVNNLDLQAGREAFTAIEARQNQIYPVHQPFASNSVVRPFSSNLQKFRIQQQQAQQELTIKQQTFISASSEKKRRNEIFGSDAAISAWTERRKTCTRCHTSNSPEWRRGPDGHKTLCNACGLRYSRLRSKQWRSTAANPPSSSSSSFTNSSFSTPK</sequence>
<dbReference type="SUPFAM" id="SSF57716">
    <property type="entry name" value="Glucocorticoid receptor-like (DNA-binding domain)"/>
    <property type="match status" value="1"/>
</dbReference>
<evidence type="ECO:0000313" key="8">
    <source>
        <dbReference type="Proteomes" id="UP000054107"/>
    </source>
</evidence>
<dbReference type="OrthoDB" id="2162994at2759"/>
<evidence type="ECO:0000256" key="2">
    <source>
        <dbReference type="ARBA" id="ARBA00022771"/>
    </source>
</evidence>
<evidence type="ECO:0000256" key="5">
    <source>
        <dbReference type="SAM" id="MobiDB-lite"/>
    </source>
</evidence>
<dbReference type="PROSITE" id="PS50114">
    <property type="entry name" value="GATA_ZN_FINGER_2"/>
    <property type="match status" value="1"/>
</dbReference>
<dbReference type="Pfam" id="PF00320">
    <property type="entry name" value="GATA"/>
    <property type="match status" value="1"/>
</dbReference>
<dbReference type="CDD" id="cd00202">
    <property type="entry name" value="ZnF_GATA"/>
    <property type="match status" value="1"/>
</dbReference>
<protein>
    <recommendedName>
        <fullName evidence="6">GATA-type domain-containing protein</fullName>
    </recommendedName>
</protein>
<evidence type="ECO:0000259" key="6">
    <source>
        <dbReference type="PROSITE" id="PS50114"/>
    </source>
</evidence>
<organism evidence="7 8">
    <name type="scientific">Parasitella parasitica</name>
    <dbReference type="NCBI Taxonomy" id="35722"/>
    <lineage>
        <taxon>Eukaryota</taxon>
        <taxon>Fungi</taxon>
        <taxon>Fungi incertae sedis</taxon>
        <taxon>Mucoromycota</taxon>
        <taxon>Mucoromycotina</taxon>
        <taxon>Mucoromycetes</taxon>
        <taxon>Mucorales</taxon>
        <taxon>Mucorineae</taxon>
        <taxon>Mucoraceae</taxon>
        <taxon>Parasitella</taxon>
    </lineage>
</organism>
<dbReference type="STRING" id="35722.A0A0B7N284"/>
<evidence type="ECO:0000256" key="1">
    <source>
        <dbReference type="ARBA" id="ARBA00022723"/>
    </source>
</evidence>
<dbReference type="InterPro" id="IPR013088">
    <property type="entry name" value="Znf_NHR/GATA"/>
</dbReference>
<dbReference type="Proteomes" id="UP000054107">
    <property type="component" value="Unassembled WGS sequence"/>
</dbReference>
<evidence type="ECO:0000256" key="3">
    <source>
        <dbReference type="ARBA" id="ARBA00022833"/>
    </source>
</evidence>
<dbReference type="GO" id="GO:0043565">
    <property type="term" value="F:sequence-specific DNA binding"/>
    <property type="evidence" value="ECO:0007669"/>
    <property type="project" value="InterPro"/>
</dbReference>
<dbReference type="AlphaFoldDB" id="A0A0B7N284"/>
<dbReference type="InterPro" id="IPR051140">
    <property type="entry name" value="GATA_TF"/>
</dbReference>
<dbReference type="InterPro" id="IPR000679">
    <property type="entry name" value="Znf_GATA"/>
</dbReference>
<keyword evidence="8" id="KW-1185">Reference proteome</keyword>
<keyword evidence="3" id="KW-0862">Zinc</keyword>
<dbReference type="Gene3D" id="3.30.50.10">
    <property type="entry name" value="Erythroid Transcription Factor GATA-1, subunit A"/>
    <property type="match status" value="1"/>
</dbReference>
<dbReference type="GO" id="GO:0008270">
    <property type="term" value="F:zinc ion binding"/>
    <property type="evidence" value="ECO:0007669"/>
    <property type="project" value="UniProtKB-KW"/>
</dbReference>
<evidence type="ECO:0000256" key="4">
    <source>
        <dbReference type="PROSITE-ProRule" id="PRU00094"/>
    </source>
</evidence>
<accession>A0A0B7N284</accession>
<dbReference type="EMBL" id="LN721303">
    <property type="protein sequence ID" value="CEP09229.1"/>
    <property type="molecule type" value="Genomic_DNA"/>
</dbReference>
<keyword evidence="1" id="KW-0479">Metal-binding</keyword>
<name>A0A0B7N284_9FUNG</name>
<reference evidence="7 8" key="1">
    <citation type="submission" date="2014-09" db="EMBL/GenBank/DDBJ databases">
        <authorList>
            <person name="Ellenberger Sabrina"/>
        </authorList>
    </citation>
    <scope>NUCLEOTIDE SEQUENCE [LARGE SCALE GENOMIC DNA]</scope>
    <source>
        <strain evidence="7 8">CBS 412.66</strain>
    </source>
</reference>
<evidence type="ECO:0000313" key="7">
    <source>
        <dbReference type="EMBL" id="CEP09229.1"/>
    </source>
</evidence>
<dbReference type="PANTHER" id="PTHR45658">
    <property type="entry name" value="GATA TRANSCRIPTION FACTOR"/>
    <property type="match status" value="1"/>
</dbReference>
<feature type="domain" description="GATA-type" evidence="6">
    <location>
        <begin position="216"/>
        <end position="251"/>
    </location>
</feature>
<dbReference type="SMART" id="SM00401">
    <property type="entry name" value="ZnF_GATA"/>
    <property type="match status" value="1"/>
</dbReference>
<proteinExistence type="predicted"/>
<feature type="compositionally biased region" description="Low complexity" evidence="5">
    <location>
        <begin position="261"/>
        <end position="283"/>
    </location>
</feature>